<evidence type="ECO:0000256" key="1">
    <source>
        <dbReference type="SAM" id="MobiDB-lite"/>
    </source>
</evidence>
<comment type="caution">
    <text evidence="2">The sequence shown here is derived from an EMBL/GenBank/DDBJ whole genome shotgun (WGS) entry which is preliminary data.</text>
</comment>
<gene>
    <name evidence="2" type="ORF">A1Q2_03327</name>
</gene>
<keyword evidence="3" id="KW-1185">Reference proteome</keyword>
<evidence type="ECO:0000313" key="3">
    <source>
        <dbReference type="Proteomes" id="UP000006757"/>
    </source>
</evidence>
<dbReference type="InParanoid" id="K1VEE1"/>
<name>K1VEE1_TRIAC</name>
<reference evidence="2 3" key="1">
    <citation type="journal article" date="2012" name="Eukaryot. Cell">
        <title>Genome sequence of the Trichosporon asahii environmental strain CBS 8904.</title>
        <authorList>
            <person name="Yang R.Y."/>
            <person name="Li H.T."/>
            <person name="Zhu H."/>
            <person name="Zhou G.P."/>
            <person name="Wang M."/>
            <person name="Wang L."/>
        </authorList>
    </citation>
    <scope>NUCLEOTIDE SEQUENCE [LARGE SCALE GENOMIC DNA]</scope>
    <source>
        <strain evidence="2 3">CBS 8904</strain>
    </source>
</reference>
<sequence>MHHPHTTSKRAVSDTSAGSAGRQRAHDAIGSHRAVPEQPDVAFGSPGTPGTPGYGHVTPAPVSASSQFSHPTGPQLIPSQSESELRPDRDFSFGAGLHRLGSTWPVLHRARLLISMHLLVLHLASLDCSV</sequence>
<organism evidence="2 3">
    <name type="scientific">Trichosporon asahii var. asahii (strain CBS 8904)</name>
    <name type="common">Yeast</name>
    <dbReference type="NCBI Taxonomy" id="1220162"/>
    <lineage>
        <taxon>Eukaryota</taxon>
        <taxon>Fungi</taxon>
        <taxon>Dikarya</taxon>
        <taxon>Basidiomycota</taxon>
        <taxon>Agaricomycotina</taxon>
        <taxon>Tremellomycetes</taxon>
        <taxon>Trichosporonales</taxon>
        <taxon>Trichosporonaceae</taxon>
        <taxon>Trichosporon</taxon>
    </lineage>
</organism>
<dbReference type="EMBL" id="AMBO01000288">
    <property type="protein sequence ID" value="EKD02375.1"/>
    <property type="molecule type" value="Genomic_DNA"/>
</dbReference>
<feature type="region of interest" description="Disordered" evidence="1">
    <location>
        <begin position="1"/>
        <end position="92"/>
    </location>
</feature>
<dbReference type="Proteomes" id="UP000006757">
    <property type="component" value="Unassembled WGS sequence"/>
</dbReference>
<dbReference type="HOGENOM" id="CLU_1994219_0_0_1"/>
<proteinExistence type="predicted"/>
<feature type="compositionally biased region" description="Polar residues" evidence="1">
    <location>
        <begin position="63"/>
        <end position="82"/>
    </location>
</feature>
<accession>K1VEE1</accession>
<evidence type="ECO:0000313" key="2">
    <source>
        <dbReference type="EMBL" id="EKD02375.1"/>
    </source>
</evidence>
<feature type="compositionally biased region" description="Polar residues" evidence="1">
    <location>
        <begin position="9"/>
        <end position="18"/>
    </location>
</feature>
<dbReference type="AlphaFoldDB" id="K1VEE1"/>
<protein>
    <submittedName>
        <fullName evidence="2">Uncharacterized protein</fullName>
    </submittedName>
</protein>